<reference evidence="2" key="1">
    <citation type="submission" date="2021-02" db="EMBL/GenBank/DDBJ databases">
        <authorList>
            <person name="Nowell W R."/>
        </authorList>
    </citation>
    <scope>NUCLEOTIDE SEQUENCE</scope>
</reference>
<dbReference type="GO" id="GO:0055038">
    <property type="term" value="C:recycling endosome membrane"/>
    <property type="evidence" value="ECO:0007669"/>
    <property type="project" value="TreeGrafter"/>
</dbReference>
<dbReference type="PANTHER" id="PTHR15726">
    <property type="entry name" value="RAB11-FAMILY INTERACTING PROTEIN"/>
    <property type="match status" value="1"/>
</dbReference>
<dbReference type="SUPFAM" id="SSF47473">
    <property type="entry name" value="EF-hand"/>
    <property type="match status" value="1"/>
</dbReference>
<evidence type="ECO:0000313" key="2">
    <source>
        <dbReference type="EMBL" id="CAF3691596.1"/>
    </source>
</evidence>
<evidence type="ECO:0000313" key="3">
    <source>
        <dbReference type="EMBL" id="CAF3869083.1"/>
    </source>
</evidence>
<dbReference type="GO" id="GO:0030139">
    <property type="term" value="C:endocytic vesicle"/>
    <property type="evidence" value="ECO:0007669"/>
    <property type="project" value="TreeGrafter"/>
</dbReference>
<dbReference type="GO" id="GO:0032465">
    <property type="term" value="P:regulation of cytokinesis"/>
    <property type="evidence" value="ECO:0007669"/>
    <property type="project" value="TreeGrafter"/>
</dbReference>
<dbReference type="GO" id="GO:0032154">
    <property type="term" value="C:cleavage furrow"/>
    <property type="evidence" value="ECO:0007669"/>
    <property type="project" value="TreeGrafter"/>
</dbReference>
<dbReference type="Gene3D" id="1.10.238.10">
    <property type="entry name" value="EF-hand"/>
    <property type="match status" value="1"/>
</dbReference>
<proteinExistence type="predicted"/>
<sequence length="160" mass="17886">MMEFDLKEVFSILDENDEGQIQLRRFVDVANNYYSDAEQLARITKALDPTNTGLINFDQFCQGIAQISSLQGVSLKDVATDLSRLSRENSLAEDSDQRSLNQDGSTTTFNEYDVESDETSHNNSSKTQPTVKNTVKTTNKNNQNSYQNNRSSSPILDSSA</sequence>
<evidence type="ECO:0000313" key="4">
    <source>
        <dbReference type="Proteomes" id="UP000663844"/>
    </source>
</evidence>
<dbReference type="Proteomes" id="UP000663844">
    <property type="component" value="Unassembled WGS sequence"/>
</dbReference>
<dbReference type="Proteomes" id="UP000663881">
    <property type="component" value="Unassembled WGS sequence"/>
</dbReference>
<dbReference type="PANTHER" id="PTHR15726:SF7">
    <property type="entry name" value="NUCLEAR FALLOUT, ISOFORM J"/>
    <property type="match status" value="1"/>
</dbReference>
<gene>
    <name evidence="3" type="ORF">OKA104_LOCUS22488</name>
    <name evidence="2" type="ORF">OXD698_LOCUS11642</name>
</gene>
<evidence type="ECO:0000256" key="1">
    <source>
        <dbReference type="SAM" id="MobiDB-lite"/>
    </source>
</evidence>
<accession>A0A818TZM6</accession>
<protein>
    <submittedName>
        <fullName evidence="2">Uncharacterized protein</fullName>
    </submittedName>
</protein>
<dbReference type="InterPro" id="IPR051977">
    <property type="entry name" value="Rab11-interacting_regulator"/>
</dbReference>
<feature type="compositionally biased region" description="Low complexity" evidence="1">
    <location>
        <begin position="126"/>
        <end position="153"/>
    </location>
</feature>
<organism evidence="2 4">
    <name type="scientific">Adineta steineri</name>
    <dbReference type="NCBI Taxonomy" id="433720"/>
    <lineage>
        <taxon>Eukaryota</taxon>
        <taxon>Metazoa</taxon>
        <taxon>Spiralia</taxon>
        <taxon>Gnathifera</taxon>
        <taxon>Rotifera</taxon>
        <taxon>Eurotatoria</taxon>
        <taxon>Bdelloidea</taxon>
        <taxon>Adinetida</taxon>
        <taxon>Adinetidae</taxon>
        <taxon>Adineta</taxon>
    </lineage>
</organism>
<name>A0A818TZM6_9BILA</name>
<feature type="region of interest" description="Disordered" evidence="1">
    <location>
        <begin position="86"/>
        <end position="160"/>
    </location>
</feature>
<dbReference type="GO" id="GO:0030496">
    <property type="term" value="C:midbody"/>
    <property type="evidence" value="ECO:0007669"/>
    <property type="project" value="TreeGrafter"/>
</dbReference>
<dbReference type="GO" id="GO:0032456">
    <property type="term" value="P:endocytic recycling"/>
    <property type="evidence" value="ECO:0007669"/>
    <property type="project" value="TreeGrafter"/>
</dbReference>
<dbReference type="EMBL" id="CAJOAY010001640">
    <property type="protein sequence ID" value="CAF3869083.1"/>
    <property type="molecule type" value="Genomic_DNA"/>
</dbReference>
<dbReference type="AlphaFoldDB" id="A0A818TZM6"/>
<dbReference type="InterPro" id="IPR011992">
    <property type="entry name" value="EF-hand-dom_pair"/>
</dbReference>
<feature type="compositionally biased region" description="Polar residues" evidence="1">
    <location>
        <begin position="98"/>
        <end position="110"/>
    </location>
</feature>
<comment type="caution">
    <text evidence="2">The sequence shown here is derived from an EMBL/GenBank/DDBJ whole genome shotgun (WGS) entry which is preliminary data.</text>
</comment>
<dbReference type="EMBL" id="CAJOAZ010000655">
    <property type="protein sequence ID" value="CAF3691596.1"/>
    <property type="molecule type" value="Genomic_DNA"/>
</dbReference>